<protein>
    <submittedName>
        <fullName evidence="2">Uncharacterized protein</fullName>
    </submittedName>
</protein>
<sequence length="354" mass="39313">MSSVIGRLDDICLDCIVLQLFLRNQTAAACEALGLPSQIARLLTARLQSLLKWMNLHSRLFLGNADTLNSLSCLVRYNGCDVDSAATVNSWLASDLLSPLKKFSLTAMCGVESAARSILNDELDDETRRLVRGGSIDTDDSGSVDVLTTCWARHLLNVHPFEETMRAASAARICAHLGLDDAFMLWVGRLPDDDRAILLPSLLFLCLEHGRFKMVEHLYVNYSIDLMTCFAHRFPDGVVDPKVAALLTSPELSAPIGLEIIEQLFAWLPTIERQKLLWARHSHLLRRAVGRNQLRIVELLLSVASNLGMAGTVVSAKQYEALRLAKSKGFDDIYDCLLEPLPLELRPTTPDLFD</sequence>
<keyword evidence="1" id="KW-1185">Reference proteome</keyword>
<dbReference type="WBParaSite" id="PSAMB.scaffold132size74629.g2702.t1">
    <property type="protein sequence ID" value="PSAMB.scaffold132size74629.g2702.t1"/>
    <property type="gene ID" value="PSAMB.scaffold132size74629.g2702"/>
</dbReference>
<evidence type="ECO:0000313" key="1">
    <source>
        <dbReference type="Proteomes" id="UP000887566"/>
    </source>
</evidence>
<name>A0A914UXU7_9BILA</name>
<organism evidence="1 2">
    <name type="scientific">Plectus sambesii</name>
    <dbReference type="NCBI Taxonomy" id="2011161"/>
    <lineage>
        <taxon>Eukaryota</taxon>
        <taxon>Metazoa</taxon>
        <taxon>Ecdysozoa</taxon>
        <taxon>Nematoda</taxon>
        <taxon>Chromadorea</taxon>
        <taxon>Plectida</taxon>
        <taxon>Plectina</taxon>
        <taxon>Plectoidea</taxon>
        <taxon>Plectidae</taxon>
        <taxon>Plectus</taxon>
    </lineage>
</organism>
<dbReference type="Proteomes" id="UP000887566">
    <property type="component" value="Unplaced"/>
</dbReference>
<reference evidence="2" key="1">
    <citation type="submission" date="2022-11" db="UniProtKB">
        <authorList>
            <consortium name="WormBaseParasite"/>
        </authorList>
    </citation>
    <scope>IDENTIFICATION</scope>
</reference>
<evidence type="ECO:0000313" key="2">
    <source>
        <dbReference type="WBParaSite" id="PSAMB.scaffold132size74629.g2702.t1"/>
    </source>
</evidence>
<accession>A0A914UXU7</accession>
<proteinExistence type="predicted"/>
<dbReference type="AlphaFoldDB" id="A0A914UXU7"/>